<evidence type="ECO:0000313" key="7">
    <source>
        <dbReference type="Proteomes" id="UP000807825"/>
    </source>
</evidence>
<evidence type="ECO:0000313" key="6">
    <source>
        <dbReference type="EMBL" id="MBI5252046.1"/>
    </source>
</evidence>
<feature type="domain" description="Major facilitator superfamily (MFS) profile" evidence="5">
    <location>
        <begin position="15"/>
        <end position="392"/>
    </location>
</feature>
<evidence type="ECO:0000259" key="5">
    <source>
        <dbReference type="PROSITE" id="PS50850"/>
    </source>
</evidence>
<feature type="transmembrane region" description="Helical" evidence="4">
    <location>
        <begin position="304"/>
        <end position="325"/>
    </location>
</feature>
<dbReference type="GO" id="GO:0005886">
    <property type="term" value="C:plasma membrane"/>
    <property type="evidence" value="ECO:0007669"/>
    <property type="project" value="TreeGrafter"/>
</dbReference>
<dbReference type="InterPro" id="IPR011701">
    <property type="entry name" value="MFS"/>
</dbReference>
<feature type="transmembrane region" description="Helical" evidence="4">
    <location>
        <begin position="102"/>
        <end position="120"/>
    </location>
</feature>
<dbReference type="GO" id="GO:0022857">
    <property type="term" value="F:transmembrane transporter activity"/>
    <property type="evidence" value="ECO:0007669"/>
    <property type="project" value="InterPro"/>
</dbReference>
<feature type="transmembrane region" description="Helical" evidence="4">
    <location>
        <begin position="337"/>
        <end position="360"/>
    </location>
</feature>
<dbReference type="CDD" id="cd17478">
    <property type="entry name" value="MFS_FsR"/>
    <property type="match status" value="1"/>
</dbReference>
<gene>
    <name evidence="6" type="ORF">HY912_21335</name>
</gene>
<accession>A0A9D6Z8F6</accession>
<feature type="transmembrane region" description="Helical" evidence="4">
    <location>
        <begin position="251"/>
        <end position="274"/>
    </location>
</feature>
<feature type="transmembrane region" description="Helical" evidence="4">
    <location>
        <begin position="366"/>
        <end position="387"/>
    </location>
</feature>
<reference evidence="6" key="1">
    <citation type="submission" date="2020-07" db="EMBL/GenBank/DDBJ databases">
        <title>Huge and variable diversity of episymbiotic CPR bacteria and DPANN archaea in groundwater ecosystems.</title>
        <authorList>
            <person name="He C.Y."/>
            <person name="Keren R."/>
            <person name="Whittaker M."/>
            <person name="Farag I.F."/>
            <person name="Doudna J."/>
            <person name="Cate J.H.D."/>
            <person name="Banfield J.F."/>
        </authorList>
    </citation>
    <scope>NUCLEOTIDE SEQUENCE</scope>
    <source>
        <strain evidence="6">NC_groundwater_1664_Pr3_B-0.1um_52_9</strain>
    </source>
</reference>
<dbReference type="Proteomes" id="UP000807825">
    <property type="component" value="Unassembled WGS sequence"/>
</dbReference>
<dbReference type="PANTHER" id="PTHR43129">
    <property type="entry name" value="FOSMIDOMYCIN RESISTANCE PROTEIN"/>
    <property type="match status" value="1"/>
</dbReference>
<keyword evidence="1 4" id="KW-0812">Transmembrane</keyword>
<proteinExistence type="predicted"/>
<organism evidence="6 7">
    <name type="scientific">Desulfomonile tiedjei</name>
    <dbReference type="NCBI Taxonomy" id="2358"/>
    <lineage>
        <taxon>Bacteria</taxon>
        <taxon>Pseudomonadati</taxon>
        <taxon>Thermodesulfobacteriota</taxon>
        <taxon>Desulfomonilia</taxon>
        <taxon>Desulfomonilales</taxon>
        <taxon>Desulfomonilaceae</taxon>
        <taxon>Desulfomonile</taxon>
    </lineage>
</organism>
<dbReference type="Pfam" id="PF07690">
    <property type="entry name" value="MFS_1"/>
    <property type="match status" value="1"/>
</dbReference>
<name>A0A9D6Z8F6_9BACT</name>
<dbReference type="PANTHER" id="PTHR43129:SF1">
    <property type="entry name" value="FOSMIDOMYCIN RESISTANCE PROTEIN"/>
    <property type="match status" value="1"/>
</dbReference>
<dbReference type="EMBL" id="JACRDE010000556">
    <property type="protein sequence ID" value="MBI5252046.1"/>
    <property type="molecule type" value="Genomic_DNA"/>
</dbReference>
<feature type="transmembrane region" description="Helical" evidence="4">
    <location>
        <begin position="213"/>
        <end position="239"/>
    </location>
</feature>
<dbReference type="InterPro" id="IPR020846">
    <property type="entry name" value="MFS_dom"/>
</dbReference>
<protein>
    <submittedName>
        <fullName evidence="6">MFS transporter</fullName>
    </submittedName>
</protein>
<dbReference type="AlphaFoldDB" id="A0A9D6Z8F6"/>
<feature type="transmembrane region" description="Helical" evidence="4">
    <location>
        <begin position="141"/>
        <end position="162"/>
    </location>
</feature>
<dbReference type="Gene3D" id="1.20.1250.20">
    <property type="entry name" value="MFS general substrate transporter like domains"/>
    <property type="match status" value="2"/>
</dbReference>
<feature type="transmembrane region" description="Helical" evidence="4">
    <location>
        <begin position="168"/>
        <end position="187"/>
    </location>
</feature>
<keyword evidence="2 4" id="KW-1133">Transmembrane helix</keyword>
<feature type="transmembrane region" description="Helical" evidence="4">
    <location>
        <begin position="79"/>
        <end position="96"/>
    </location>
</feature>
<keyword evidence="3 4" id="KW-0472">Membrane</keyword>
<dbReference type="PROSITE" id="PS50850">
    <property type="entry name" value="MFS"/>
    <property type="match status" value="1"/>
</dbReference>
<evidence type="ECO:0000256" key="3">
    <source>
        <dbReference type="ARBA" id="ARBA00023136"/>
    </source>
</evidence>
<feature type="transmembrane region" description="Helical" evidence="4">
    <location>
        <begin position="49"/>
        <end position="72"/>
    </location>
</feature>
<comment type="caution">
    <text evidence="6">The sequence shown here is derived from an EMBL/GenBank/DDBJ whole genome shotgun (WGS) entry which is preliminary data.</text>
</comment>
<evidence type="ECO:0000256" key="2">
    <source>
        <dbReference type="ARBA" id="ARBA00022989"/>
    </source>
</evidence>
<dbReference type="InterPro" id="IPR036259">
    <property type="entry name" value="MFS_trans_sf"/>
</dbReference>
<evidence type="ECO:0000256" key="4">
    <source>
        <dbReference type="SAM" id="Phobius"/>
    </source>
</evidence>
<feature type="transmembrane region" description="Helical" evidence="4">
    <location>
        <begin position="281"/>
        <end position="298"/>
    </location>
</feature>
<evidence type="ECO:0000256" key="1">
    <source>
        <dbReference type="ARBA" id="ARBA00022692"/>
    </source>
</evidence>
<feature type="transmembrane region" description="Helical" evidence="4">
    <location>
        <begin position="12"/>
        <end position="29"/>
    </location>
</feature>
<sequence length="395" mass="42344">MDNGFSNQRTFNLKMLLILSLGHLVTDIYQGSLPAILPFLKDKLSLSYAMAGAIMMASNLTSSVIQPLFGYLSDRKEKAFLLPFGCVAAGVGLSLISIPADYVLVLLLVIVSGLGVASFHPEGYKTAHFFTGDKMATGMSVFSVGGNLGFALGPIISLFIITQYGFDFLPVMIVFSFIFVSLLFYAWKSLAPAQSMQSGTGNGLHENAPKGAYVALFMIIGTVVMRSWTQMGLMAYIPFYYIEHLKGEPIFAGKLMSIFLLGGVVGTLIGSFLADRWGHKLYLVLSLILTSLLFPLIFVAEGFALFVALGVVGMTLISSFTVTIVMAQQLLPKNLGIASGLMVGFAIGTGGIGVTLLGLIADHFGVPIALKSIMVLPLVGVVMSLFIKYPGQVRR</sequence>
<dbReference type="SUPFAM" id="SSF103473">
    <property type="entry name" value="MFS general substrate transporter"/>
    <property type="match status" value="1"/>
</dbReference>